<dbReference type="EMBL" id="JBHFQA010000007">
    <property type="protein sequence ID" value="KAL2096659.1"/>
    <property type="molecule type" value="Genomic_DNA"/>
</dbReference>
<keyword evidence="6 14" id="KW-0863">Zinc-finger</keyword>
<keyword evidence="9 14" id="KW-0156">Chromatin regulator</keyword>
<keyword evidence="7 14" id="KW-0833">Ubl conjugation pathway</keyword>
<gene>
    <name evidence="14" type="primary">RNF168</name>
    <name evidence="18" type="ORF">ACEWY4_008807</name>
</gene>
<keyword evidence="11 14" id="KW-0539">Nucleus</keyword>
<evidence type="ECO:0000256" key="13">
    <source>
        <dbReference type="ARBA" id="ARBA00079844"/>
    </source>
</evidence>
<evidence type="ECO:0000256" key="12">
    <source>
        <dbReference type="ARBA" id="ARBA00077266"/>
    </source>
</evidence>
<evidence type="ECO:0000256" key="2">
    <source>
        <dbReference type="ARBA" id="ARBA00012483"/>
    </source>
</evidence>
<dbReference type="GO" id="GO:0006325">
    <property type="term" value="P:chromatin organization"/>
    <property type="evidence" value="ECO:0007669"/>
    <property type="project" value="UniProtKB-KW"/>
</dbReference>
<comment type="similarity">
    <text evidence="14">Belongs to the RNF168 family.</text>
</comment>
<feature type="domain" description="RING-type" evidence="17">
    <location>
        <begin position="25"/>
        <end position="64"/>
    </location>
</feature>
<dbReference type="InterPro" id="IPR013083">
    <property type="entry name" value="Znf_RING/FYVE/PHD"/>
</dbReference>
<keyword evidence="10 14" id="KW-0234">DNA repair</keyword>
<evidence type="ECO:0000256" key="3">
    <source>
        <dbReference type="ARBA" id="ARBA00022679"/>
    </source>
</evidence>
<dbReference type="Proteomes" id="UP001591681">
    <property type="component" value="Unassembled WGS sequence"/>
</dbReference>
<feature type="compositionally biased region" description="Low complexity" evidence="16">
    <location>
        <begin position="292"/>
        <end position="311"/>
    </location>
</feature>
<evidence type="ECO:0000256" key="8">
    <source>
        <dbReference type="ARBA" id="ARBA00022833"/>
    </source>
</evidence>
<evidence type="ECO:0000256" key="9">
    <source>
        <dbReference type="ARBA" id="ARBA00022853"/>
    </source>
</evidence>
<keyword evidence="8 14" id="KW-0862">Zinc</keyword>
<dbReference type="GO" id="GO:0016567">
    <property type="term" value="P:protein ubiquitination"/>
    <property type="evidence" value="ECO:0007669"/>
    <property type="project" value="UniProtKB-UniRule"/>
</dbReference>
<dbReference type="Pfam" id="PF00097">
    <property type="entry name" value="zf-C3HC4"/>
    <property type="match status" value="1"/>
</dbReference>
<organism evidence="18 19">
    <name type="scientific">Coilia grayii</name>
    <name type="common">Gray's grenadier anchovy</name>
    <dbReference type="NCBI Taxonomy" id="363190"/>
    <lineage>
        <taxon>Eukaryota</taxon>
        <taxon>Metazoa</taxon>
        <taxon>Chordata</taxon>
        <taxon>Craniata</taxon>
        <taxon>Vertebrata</taxon>
        <taxon>Euteleostomi</taxon>
        <taxon>Actinopterygii</taxon>
        <taxon>Neopterygii</taxon>
        <taxon>Teleostei</taxon>
        <taxon>Clupei</taxon>
        <taxon>Clupeiformes</taxon>
        <taxon>Clupeoidei</taxon>
        <taxon>Engraulidae</taxon>
        <taxon>Coilinae</taxon>
        <taxon>Coilia</taxon>
    </lineage>
</organism>
<feature type="compositionally biased region" description="Acidic residues" evidence="16">
    <location>
        <begin position="337"/>
        <end position="347"/>
    </location>
</feature>
<dbReference type="GO" id="GO:0000151">
    <property type="term" value="C:ubiquitin ligase complex"/>
    <property type="evidence" value="ECO:0007669"/>
    <property type="project" value="UniProtKB-UniRule"/>
</dbReference>
<evidence type="ECO:0000259" key="17">
    <source>
        <dbReference type="PROSITE" id="PS50089"/>
    </source>
</evidence>
<sequence length="536" mass="58603">MPPISEVEISAEEGAGGLCRSDCLCPICLEIFIEPVTLPCTHTLCKPCFLETVDKASMCCPLCRKRVSTWARHHGRNKTLVNVDLWQRIQNAFPEQCQRRLSGQEEDSSTVLVTTPKVCQPGELRREYEDEVSKLEKERRAREEEERRASEECIQRLLAEDEQWLEDQRRRQRESQQQDELLARQISQELNSDAVLQVNPQPVEISPPPKATPVAGSIQRFFGPVQNRLSASDSSFASNDTDLEVSILPPERASSSGSHDLPSLDYYGPPAAHSRRSIWPFQDHPSSPPRSPSSSSSSSFSSSSFSFASTSVCDLTQSPERRRSTWSTSGKRKSDAMDGEEERENDDGSGVVLLPPKRVAGTPARLSVLQVLTRQEEELQERLRQEEQDLQLALRLQRQLEREERRQSAAAAITPYQLRQKTPQGKEEGTGRERSRVHGDGTGVTTPSLSAERGGKAAGGGRRAAVDKGKTPRRSLPAAAAAAAASSSPGNAAASSPATAASSPATAASSPATAASALVKGRKQATITELFQCHNS</sequence>
<dbReference type="HAMAP" id="MF_03066">
    <property type="entry name" value="RNF168"/>
    <property type="match status" value="1"/>
</dbReference>
<dbReference type="CDD" id="cd22265">
    <property type="entry name" value="UDM1_RNF168"/>
    <property type="match status" value="1"/>
</dbReference>
<evidence type="ECO:0000256" key="5">
    <source>
        <dbReference type="ARBA" id="ARBA00022763"/>
    </source>
</evidence>
<evidence type="ECO:0000256" key="14">
    <source>
        <dbReference type="HAMAP-Rule" id="MF_03066"/>
    </source>
</evidence>
<dbReference type="GO" id="GO:0003682">
    <property type="term" value="F:chromatin binding"/>
    <property type="evidence" value="ECO:0007669"/>
    <property type="project" value="UniProtKB-UniRule"/>
</dbReference>
<name>A0ABD1KBU1_9TELE</name>
<comment type="domain">
    <text evidence="14">The MIU motif (motif interacting with ubiquitin) mediates the interaction with both 'Lys-48'- and 'Lys-63'-linked ubiquitin chains. The UMI motif mediates interaction with ubiquitin with a preference for 'Lys-63'-linked ubiquitin. The specificity for different types of ubiquitin is mediated by juxtaposition of ubiquitin-binding motifs (MIU and UMI motifs) with LR motifs (LRMs).</text>
</comment>
<dbReference type="SMART" id="SM00184">
    <property type="entry name" value="RING"/>
    <property type="match status" value="1"/>
</dbReference>
<keyword evidence="15" id="KW-0175">Coiled coil</keyword>
<evidence type="ECO:0000256" key="11">
    <source>
        <dbReference type="ARBA" id="ARBA00023242"/>
    </source>
</evidence>
<dbReference type="PANTHER" id="PTHR23328:SF1">
    <property type="entry name" value="E3 UBIQUITIN-PROTEIN LIGASE RNF168"/>
    <property type="match status" value="1"/>
</dbReference>
<accession>A0ABD1KBU1</accession>
<dbReference type="GO" id="GO:0010212">
    <property type="term" value="P:response to ionizing radiation"/>
    <property type="evidence" value="ECO:0007669"/>
    <property type="project" value="UniProtKB-UniRule"/>
</dbReference>
<comment type="caution">
    <text evidence="14">Lacks conserved residue(s) required for the propagation of feature annotation.</text>
</comment>
<feature type="compositionally biased region" description="Low complexity" evidence="16">
    <location>
        <begin position="477"/>
        <end position="517"/>
    </location>
</feature>
<feature type="short sequence motif" description="LR motif 1" evidence="14">
    <location>
        <begin position="118"/>
        <end position="136"/>
    </location>
</feature>
<comment type="pathway">
    <text evidence="14">Protein modification; protein ubiquitination.</text>
</comment>
<dbReference type="GO" id="GO:0042393">
    <property type="term" value="F:histone binding"/>
    <property type="evidence" value="ECO:0007669"/>
    <property type="project" value="UniProtKB-UniRule"/>
</dbReference>
<dbReference type="CDD" id="cd16550">
    <property type="entry name" value="RING-HC_RNF168"/>
    <property type="match status" value="1"/>
</dbReference>
<dbReference type="GO" id="GO:0045739">
    <property type="term" value="P:positive regulation of DNA repair"/>
    <property type="evidence" value="ECO:0007669"/>
    <property type="project" value="UniProtKB-UniRule"/>
</dbReference>
<keyword evidence="3 14" id="KW-0808">Transferase</keyword>
<evidence type="ECO:0000313" key="18">
    <source>
        <dbReference type="EMBL" id="KAL2096659.1"/>
    </source>
</evidence>
<comment type="catalytic activity">
    <reaction evidence="1 14">
        <text>S-ubiquitinyl-[E2 ubiquitin-conjugating enzyme]-L-cysteine + [acceptor protein]-L-lysine = [E2 ubiquitin-conjugating enzyme]-L-cysteine + N(6)-ubiquitinyl-[acceptor protein]-L-lysine.</text>
        <dbReference type="EC" id="2.3.2.27"/>
    </reaction>
</comment>
<evidence type="ECO:0000256" key="7">
    <source>
        <dbReference type="ARBA" id="ARBA00022786"/>
    </source>
</evidence>
<evidence type="ECO:0000256" key="16">
    <source>
        <dbReference type="SAM" id="MobiDB-lite"/>
    </source>
</evidence>
<dbReference type="GO" id="GO:0008270">
    <property type="term" value="F:zinc ion binding"/>
    <property type="evidence" value="ECO:0007669"/>
    <property type="project" value="UniProtKB-KW"/>
</dbReference>
<feature type="region of interest" description="Disordered" evidence="16">
    <location>
        <begin position="406"/>
        <end position="521"/>
    </location>
</feature>
<dbReference type="InterPro" id="IPR001841">
    <property type="entry name" value="Znf_RING"/>
</dbReference>
<feature type="compositionally biased region" description="Basic and acidic residues" evidence="16">
    <location>
        <begin position="424"/>
        <end position="439"/>
    </location>
</feature>
<evidence type="ECO:0000313" key="19">
    <source>
        <dbReference type="Proteomes" id="UP001591681"/>
    </source>
</evidence>
<evidence type="ECO:0000256" key="6">
    <source>
        <dbReference type="ARBA" id="ARBA00022771"/>
    </source>
</evidence>
<dbReference type="GO" id="GO:0005634">
    <property type="term" value="C:nucleus"/>
    <property type="evidence" value="ECO:0007669"/>
    <property type="project" value="UniProtKB-SubCell"/>
</dbReference>
<dbReference type="PANTHER" id="PTHR23328">
    <property type="entry name" value="RING-TYPE DOMAIN-CONTAINING PROTEIN"/>
    <property type="match status" value="1"/>
</dbReference>
<dbReference type="FunFam" id="3.30.40.10:FF:000466">
    <property type="entry name" value="E3 ubiquitin-protein ligase RNF168"/>
    <property type="match status" value="1"/>
</dbReference>
<dbReference type="InterPro" id="IPR034725">
    <property type="entry name" value="RNF168"/>
</dbReference>
<dbReference type="PROSITE" id="PS50089">
    <property type="entry name" value="ZF_RING_2"/>
    <property type="match status" value="1"/>
</dbReference>
<evidence type="ECO:0000256" key="15">
    <source>
        <dbReference type="SAM" id="Coils"/>
    </source>
</evidence>
<comment type="subcellular location">
    <subcellularLocation>
        <location evidence="14">Nucleus</location>
    </subcellularLocation>
    <text evidence="14">Localizes to double-strand breaks (DSBs) sites of DNA damage.</text>
</comment>
<dbReference type="SUPFAM" id="SSF57850">
    <property type="entry name" value="RING/U-box"/>
    <property type="match status" value="1"/>
</dbReference>
<evidence type="ECO:0000256" key="10">
    <source>
        <dbReference type="ARBA" id="ARBA00023204"/>
    </source>
</evidence>
<dbReference type="Gene3D" id="3.30.40.10">
    <property type="entry name" value="Zinc/RING finger domain, C3HC4 (zinc finger)"/>
    <property type="match status" value="1"/>
</dbReference>
<protein>
    <recommendedName>
        <fullName evidence="2">RING-type E3 ubiquitin transferase</fullName>
        <ecNumber evidence="2">2.3.2.27</ecNumber>
    </recommendedName>
    <alternativeName>
        <fullName evidence="12 13">RING-type E3 ubiquitin transferase RNF168</fullName>
    </alternativeName>
</protein>
<feature type="coiled-coil region" evidence="15">
    <location>
        <begin position="369"/>
        <end position="403"/>
    </location>
</feature>
<dbReference type="GO" id="GO:0006302">
    <property type="term" value="P:double-strand break repair"/>
    <property type="evidence" value="ECO:0007669"/>
    <property type="project" value="UniProtKB-UniRule"/>
</dbReference>
<dbReference type="EC" id="2.3.2.27" evidence="2"/>
<comment type="caution">
    <text evidence="18">The sequence shown here is derived from an EMBL/GenBank/DDBJ whole genome shotgun (WGS) entry which is preliminary data.</text>
</comment>
<dbReference type="InterPro" id="IPR051657">
    <property type="entry name" value="RNF168/RNF169_E3_ubiq-ligase"/>
</dbReference>
<keyword evidence="4 14" id="KW-0479">Metal-binding</keyword>
<dbReference type="InterPro" id="IPR018957">
    <property type="entry name" value="Znf_C3HC4_RING-type"/>
</dbReference>
<dbReference type="GO" id="GO:0061630">
    <property type="term" value="F:ubiquitin protein ligase activity"/>
    <property type="evidence" value="ECO:0007669"/>
    <property type="project" value="UniProtKB-EC"/>
</dbReference>
<evidence type="ECO:0000256" key="1">
    <source>
        <dbReference type="ARBA" id="ARBA00000900"/>
    </source>
</evidence>
<keyword evidence="19" id="KW-1185">Reference proteome</keyword>
<feature type="coiled-coil region" evidence="15">
    <location>
        <begin position="125"/>
        <end position="160"/>
    </location>
</feature>
<feature type="region of interest" description="Disordered" evidence="16">
    <location>
        <begin position="249"/>
        <end position="365"/>
    </location>
</feature>
<proteinExistence type="inferred from homology"/>
<reference evidence="18 19" key="1">
    <citation type="submission" date="2024-09" db="EMBL/GenBank/DDBJ databases">
        <title>A chromosome-level genome assembly of Gray's grenadier anchovy, Coilia grayii.</title>
        <authorList>
            <person name="Fu Z."/>
        </authorList>
    </citation>
    <scope>NUCLEOTIDE SEQUENCE [LARGE SCALE GENOMIC DNA]</scope>
    <source>
        <strain evidence="18">G4</strain>
        <tissue evidence="18">Muscle</tissue>
    </source>
</reference>
<keyword evidence="5 14" id="KW-0227">DNA damage</keyword>
<dbReference type="AlphaFoldDB" id="A0ABD1KBU1"/>
<dbReference type="GO" id="GO:0043130">
    <property type="term" value="F:ubiquitin binding"/>
    <property type="evidence" value="ECO:0007669"/>
    <property type="project" value="UniProtKB-UniRule"/>
</dbReference>
<evidence type="ECO:0000256" key="4">
    <source>
        <dbReference type="ARBA" id="ARBA00022723"/>
    </source>
</evidence>